<comment type="caution">
    <text evidence="2">The sequence shown here is derived from an EMBL/GenBank/DDBJ whole genome shotgun (WGS) entry which is preliminary data.</text>
</comment>
<reference evidence="2 3" key="1">
    <citation type="submission" date="2017-09" db="EMBL/GenBank/DDBJ databases">
        <title>Depth-based differentiation of microbial function through sediment-hosted aquifers and enrichment of novel symbionts in the deep terrestrial subsurface.</title>
        <authorList>
            <person name="Probst A.J."/>
            <person name="Ladd B."/>
            <person name="Jarett J.K."/>
            <person name="Geller-Mcgrath D.E."/>
            <person name="Sieber C.M."/>
            <person name="Emerson J.B."/>
            <person name="Anantharaman K."/>
            <person name="Thomas B.C."/>
            <person name="Malmstrom R."/>
            <person name="Stieglmeier M."/>
            <person name="Klingl A."/>
            <person name="Woyke T."/>
            <person name="Ryan C.M."/>
            <person name="Banfield J.F."/>
        </authorList>
    </citation>
    <scope>NUCLEOTIDE SEQUENCE [LARGE SCALE GENOMIC DNA]</scope>
    <source>
        <strain evidence="2">CG22_combo_CG10-13_8_21_14_all_47_15</strain>
    </source>
</reference>
<proteinExistence type="predicted"/>
<evidence type="ECO:0000313" key="2">
    <source>
        <dbReference type="EMBL" id="PIP73986.1"/>
    </source>
</evidence>
<keyword evidence="1" id="KW-1133">Transmembrane helix</keyword>
<feature type="transmembrane region" description="Helical" evidence="1">
    <location>
        <begin position="12"/>
        <end position="32"/>
    </location>
</feature>
<gene>
    <name evidence="2" type="ORF">COW88_00215</name>
</gene>
<dbReference type="SUPFAM" id="SSF54523">
    <property type="entry name" value="Pili subunits"/>
    <property type="match status" value="1"/>
</dbReference>
<dbReference type="NCBIfam" id="TIGR02532">
    <property type="entry name" value="IV_pilin_GFxxxE"/>
    <property type="match status" value="1"/>
</dbReference>
<organism evidence="2 3">
    <name type="scientific">Candidatus Lloydbacteria bacterium CG22_combo_CG10-13_8_21_14_all_47_15</name>
    <dbReference type="NCBI Taxonomy" id="1974635"/>
    <lineage>
        <taxon>Bacteria</taxon>
        <taxon>Candidatus Lloydiibacteriota</taxon>
    </lineage>
</organism>
<dbReference type="InterPro" id="IPR012902">
    <property type="entry name" value="N_methyl_site"/>
</dbReference>
<evidence type="ECO:0008006" key="4">
    <source>
        <dbReference type="Google" id="ProtNLM"/>
    </source>
</evidence>
<sequence>MEILKIKHSGFTLVEFVIAISIFVIFATLLLANYPAFLSRSSIDSLAHEIALTVRQAREYGQNIRLGAFTGGKKESYGVYFSALDQRSFVLFADLDNSKDYDSLPCGDTGTECLENLAITSTARIVDLCGDVKTEGLTVDDPIATCGLSSLYITFTRPNPDAYIQDSEGRVYSDAEIVVSSVRGIDKKVVVVWTTGQILVE</sequence>
<dbReference type="Pfam" id="PF07963">
    <property type="entry name" value="N_methyl"/>
    <property type="match status" value="1"/>
</dbReference>
<protein>
    <recommendedName>
        <fullName evidence="4">General secretion pathway GspH domain-containing protein</fullName>
    </recommendedName>
</protein>
<dbReference type="AlphaFoldDB" id="A0A2H0CVV7"/>
<evidence type="ECO:0000256" key="1">
    <source>
        <dbReference type="SAM" id="Phobius"/>
    </source>
</evidence>
<keyword evidence="1" id="KW-0472">Membrane</keyword>
<keyword evidence="1" id="KW-0812">Transmembrane</keyword>
<dbReference type="EMBL" id="PCTL01000001">
    <property type="protein sequence ID" value="PIP73986.1"/>
    <property type="molecule type" value="Genomic_DNA"/>
</dbReference>
<dbReference type="InterPro" id="IPR045584">
    <property type="entry name" value="Pilin-like"/>
</dbReference>
<dbReference type="PROSITE" id="PS00409">
    <property type="entry name" value="PROKAR_NTER_METHYL"/>
    <property type="match status" value="1"/>
</dbReference>
<accession>A0A2H0CVV7</accession>
<name>A0A2H0CVV7_9BACT</name>
<dbReference type="Proteomes" id="UP000230638">
    <property type="component" value="Unassembled WGS sequence"/>
</dbReference>
<evidence type="ECO:0000313" key="3">
    <source>
        <dbReference type="Proteomes" id="UP000230638"/>
    </source>
</evidence>